<feature type="transmembrane region" description="Helical" evidence="2">
    <location>
        <begin position="331"/>
        <end position="357"/>
    </location>
</feature>
<protein>
    <recommendedName>
        <fullName evidence="5">Integral membrane protein</fullName>
    </recommendedName>
</protein>
<evidence type="ECO:0000256" key="2">
    <source>
        <dbReference type="SAM" id="Phobius"/>
    </source>
</evidence>
<feature type="compositionally biased region" description="Basic and acidic residues" evidence="1">
    <location>
        <begin position="16"/>
        <end position="32"/>
    </location>
</feature>
<evidence type="ECO:0000256" key="1">
    <source>
        <dbReference type="SAM" id="MobiDB-lite"/>
    </source>
</evidence>
<feature type="compositionally biased region" description="Basic and acidic residues" evidence="1">
    <location>
        <begin position="445"/>
        <end position="455"/>
    </location>
</feature>
<dbReference type="PANTHER" id="PTHR35872:SF2">
    <property type="entry name" value="INTEGRAL MEMBRANE PROTEIN (AFU_ORTHOLOGUE AFUA_5G07110)"/>
    <property type="match status" value="1"/>
</dbReference>
<dbReference type="InParanoid" id="A0A2J6SUJ1"/>
<feature type="compositionally biased region" description="Basic residues" evidence="1">
    <location>
        <begin position="1"/>
        <end position="11"/>
    </location>
</feature>
<evidence type="ECO:0008006" key="5">
    <source>
        <dbReference type="Google" id="ProtNLM"/>
    </source>
</evidence>
<dbReference type="InterPro" id="IPR021369">
    <property type="entry name" value="DUF2985"/>
</dbReference>
<keyword evidence="2" id="KW-0472">Membrane</keyword>
<dbReference type="STRING" id="1095630.A0A2J6SUJ1"/>
<gene>
    <name evidence="3" type="ORF">K444DRAFT_539632</name>
</gene>
<dbReference type="GeneID" id="36583723"/>
<dbReference type="RefSeq" id="XP_024731352.1">
    <property type="nucleotide sequence ID" value="XM_024875644.1"/>
</dbReference>
<sequence>MSSWRPLRRARTNIGRTEETQQQQDERERGEEYDAELVDILDLVDPEVQALQTLTNVQNSLVIPYLGRYLNRQPTYTLTRRPADSEESESASDAESGAEKEKAKVQKRPTTQRTHTGATLDTITSRVNDKYYAVLPHGVTLPGWTEEEKLELNNHVRHMLHSRRSKFKRSMKGFGQYVRRPLGFFVTVYATLITLFGLIWVLFLIGWINVGGRHDYIINVIDNVLVALFAIIGDGLAPFRTVDTYHMCFIAHYHHLTWRLRKERALPRLQDHNDLPAVQPDQVSDVEKQEFSVLSPEQQRKLAHHQKKFARSHSFYKPHETTTHHAFPLHLLVLVVVLLDCHSLLQIALGTCTWSISYHVRPFALTTVILCCSITCNITAGIVISIGDHKTRKKDVLEKMFRQELTKAAMKKVEKNRSAHLSHTNTDEGLWGVVDEAAEGVEQDLKEKGKERGIEDAGGLSDKTDTDTEFETPLSNVNEGSSYMPIQGSSSTRQGIPRITTTTTVNNGPTGMSTTTTTHIS</sequence>
<feature type="transmembrane region" description="Helical" evidence="2">
    <location>
        <begin position="216"/>
        <end position="237"/>
    </location>
</feature>
<name>A0A2J6SUJ1_9HELO</name>
<feature type="region of interest" description="Disordered" evidence="1">
    <location>
        <begin position="77"/>
        <end position="118"/>
    </location>
</feature>
<feature type="compositionally biased region" description="Low complexity" evidence="1">
    <location>
        <begin position="492"/>
        <end position="521"/>
    </location>
</feature>
<feature type="compositionally biased region" description="Polar residues" evidence="1">
    <location>
        <begin position="108"/>
        <end position="118"/>
    </location>
</feature>
<dbReference type="Pfam" id="PF11204">
    <property type="entry name" value="DUF2985"/>
    <property type="match status" value="1"/>
</dbReference>
<dbReference type="PANTHER" id="PTHR35872">
    <property type="entry name" value="INTEGRAL MEMBRANE PROTEIN (AFU_ORTHOLOGUE AFUA_5G07110)"/>
    <property type="match status" value="1"/>
</dbReference>
<feature type="region of interest" description="Disordered" evidence="1">
    <location>
        <begin position="1"/>
        <end position="32"/>
    </location>
</feature>
<feature type="transmembrane region" description="Helical" evidence="2">
    <location>
        <begin position="182"/>
        <end position="210"/>
    </location>
</feature>
<dbReference type="EMBL" id="KZ613865">
    <property type="protein sequence ID" value="PMD54448.1"/>
    <property type="molecule type" value="Genomic_DNA"/>
</dbReference>
<feature type="region of interest" description="Disordered" evidence="1">
    <location>
        <begin position="445"/>
        <end position="521"/>
    </location>
</feature>
<keyword evidence="2" id="KW-1133">Transmembrane helix</keyword>
<dbReference type="AlphaFoldDB" id="A0A2J6SUJ1"/>
<proteinExistence type="predicted"/>
<evidence type="ECO:0000313" key="4">
    <source>
        <dbReference type="Proteomes" id="UP000235371"/>
    </source>
</evidence>
<dbReference type="Proteomes" id="UP000235371">
    <property type="component" value="Unassembled WGS sequence"/>
</dbReference>
<feature type="transmembrane region" description="Helical" evidence="2">
    <location>
        <begin position="363"/>
        <end position="384"/>
    </location>
</feature>
<keyword evidence="2" id="KW-0812">Transmembrane</keyword>
<organism evidence="3 4">
    <name type="scientific">Hyaloscypha bicolor E</name>
    <dbReference type="NCBI Taxonomy" id="1095630"/>
    <lineage>
        <taxon>Eukaryota</taxon>
        <taxon>Fungi</taxon>
        <taxon>Dikarya</taxon>
        <taxon>Ascomycota</taxon>
        <taxon>Pezizomycotina</taxon>
        <taxon>Leotiomycetes</taxon>
        <taxon>Helotiales</taxon>
        <taxon>Hyaloscyphaceae</taxon>
        <taxon>Hyaloscypha</taxon>
        <taxon>Hyaloscypha bicolor</taxon>
    </lineage>
</organism>
<evidence type="ECO:0000313" key="3">
    <source>
        <dbReference type="EMBL" id="PMD54448.1"/>
    </source>
</evidence>
<dbReference type="OrthoDB" id="3365211at2759"/>
<keyword evidence="4" id="KW-1185">Reference proteome</keyword>
<reference evidence="3 4" key="1">
    <citation type="submission" date="2016-04" db="EMBL/GenBank/DDBJ databases">
        <title>A degradative enzymes factory behind the ericoid mycorrhizal symbiosis.</title>
        <authorList>
            <consortium name="DOE Joint Genome Institute"/>
            <person name="Martino E."/>
            <person name="Morin E."/>
            <person name="Grelet G."/>
            <person name="Kuo A."/>
            <person name="Kohler A."/>
            <person name="Daghino S."/>
            <person name="Barry K."/>
            <person name="Choi C."/>
            <person name="Cichocki N."/>
            <person name="Clum A."/>
            <person name="Copeland A."/>
            <person name="Hainaut M."/>
            <person name="Haridas S."/>
            <person name="Labutti K."/>
            <person name="Lindquist E."/>
            <person name="Lipzen A."/>
            <person name="Khouja H.-R."/>
            <person name="Murat C."/>
            <person name="Ohm R."/>
            <person name="Olson A."/>
            <person name="Spatafora J."/>
            <person name="Veneault-Fourrey C."/>
            <person name="Henrissat B."/>
            <person name="Grigoriev I."/>
            <person name="Martin F."/>
            <person name="Perotto S."/>
        </authorList>
    </citation>
    <scope>NUCLEOTIDE SEQUENCE [LARGE SCALE GENOMIC DNA]</scope>
    <source>
        <strain evidence="3 4">E</strain>
    </source>
</reference>
<accession>A0A2J6SUJ1</accession>